<evidence type="ECO:0000313" key="2">
    <source>
        <dbReference type="EMBL" id="STV15127.1"/>
    </source>
</evidence>
<accession>A0A378ANV0</accession>
<gene>
    <name evidence="2" type="primary">mutL_3</name>
    <name evidence="2" type="ORF">NCTC9504_05973</name>
</gene>
<dbReference type="Gene3D" id="3.30.565.10">
    <property type="entry name" value="Histidine kinase-like ATPase, C-terminal domain"/>
    <property type="match status" value="1"/>
</dbReference>
<organism evidence="2 3">
    <name type="scientific">Klebsiella pneumoniae subsp. pneumoniae</name>
    <dbReference type="NCBI Taxonomy" id="72407"/>
    <lineage>
        <taxon>Bacteria</taxon>
        <taxon>Pseudomonadati</taxon>
        <taxon>Pseudomonadota</taxon>
        <taxon>Gammaproteobacteria</taxon>
        <taxon>Enterobacterales</taxon>
        <taxon>Enterobacteriaceae</taxon>
        <taxon>Klebsiella/Raoultella group</taxon>
        <taxon>Klebsiella</taxon>
        <taxon>Klebsiella pneumoniae complex</taxon>
    </lineage>
</organism>
<dbReference type="SUPFAM" id="SSF55874">
    <property type="entry name" value="ATPase domain of HSP90 chaperone/DNA topoisomerase II/histidine kinase"/>
    <property type="match status" value="1"/>
</dbReference>
<dbReference type="AlphaFoldDB" id="A0A378ANV0"/>
<protein>
    <submittedName>
        <fullName evidence="2">DNA mismatch repair protein MutL</fullName>
    </submittedName>
</protein>
<dbReference type="InterPro" id="IPR038973">
    <property type="entry name" value="MutL/Mlh/Pms-like"/>
</dbReference>
<sequence>MPIQVLPPQLANQIAAGEVVERPASVVKELVENSLDAALRGLTLISNAAREAYSHPR</sequence>
<proteinExistence type="inferred from homology"/>
<dbReference type="PANTHER" id="PTHR10073:SF12">
    <property type="entry name" value="DNA MISMATCH REPAIR PROTEIN MLH1"/>
    <property type="match status" value="1"/>
</dbReference>
<dbReference type="EMBL" id="UGMA01000005">
    <property type="protein sequence ID" value="STV15127.1"/>
    <property type="molecule type" value="Genomic_DNA"/>
</dbReference>
<evidence type="ECO:0000256" key="1">
    <source>
        <dbReference type="ARBA" id="ARBA00006082"/>
    </source>
</evidence>
<reference evidence="2 3" key="1">
    <citation type="submission" date="2018-06" db="EMBL/GenBank/DDBJ databases">
        <authorList>
            <consortium name="Pathogen Informatics"/>
            <person name="Doyle S."/>
        </authorList>
    </citation>
    <scope>NUCLEOTIDE SEQUENCE [LARGE SCALE GENOMIC DNA]</scope>
    <source>
        <strain evidence="2 3">NCTC9504</strain>
    </source>
</reference>
<dbReference type="InterPro" id="IPR036890">
    <property type="entry name" value="HATPase_C_sf"/>
</dbReference>
<name>A0A378ANV0_KLEPN</name>
<dbReference type="Proteomes" id="UP000254020">
    <property type="component" value="Unassembled WGS sequence"/>
</dbReference>
<dbReference type="GO" id="GO:0032300">
    <property type="term" value="C:mismatch repair complex"/>
    <property type="evidence" value="ECO:0007669"/>
    <property type="project" value="InterPro"/>
</dbReference>
<dbReference type="GO" id="GO:0016887">
    <property type="term" value="F:ATP hydrolysis activity"/>
    <property type="evidence" value="ECO:0007669"/>
    <property type="project" value="InterPro"/>
</dbReference>
<comment type="similarity">
    <text evidence="1">Belongs to the DNA mismatch repair MutL/HexB family.</text>
</comment>
<evidence type="ECO:0000313" key="3">
    <source>
        <dbReference type="Proteomes" id="UP000254020"/>
    </source>
</evidence>
<dbReference type="GO" id="GO:0140664">
    <property type="term" value="F:ATP-dependent DNA damage sensor activity"/>
    <property type="evidence" value="ECO:0007669"/>
    <property type="project" value="InterPro"/>
</dbReference>
<dbReference type="PANTHER" id="PTHR10073">
    <property type="entry name" value="DNA MISMATCH REPAIR PROTEIN MLH, PMS, MUTL"/>
    <property type="match status" value="1"/>
</dbReference>
<dbReference type="GO" id="GO:0006298">
    <property type="term" value="P:mismatch repair"/>
    <property type="evidence" value="ECO:0007669"/>
    <property type="project" value="InterPro"/>
</dbReference>